<evidence type="ECO:0000256" key="2">
    <source>
        <dbReference type="ARBA" id="ARBA00005982"/>
    </source>
</evidence>
<dbReference type="EMBL" id="OX459122">
    <property type="protein sequence ID" value="CAI9105222.1"/>
    <property type="molecule type" value="Genomic_DNA"/>
</dbReference>
<feature type="transmembrane region" description="Helical" evidence="7">
    <location>
        <begin position="48"/>
        <end position="68"/>
    </location>
</feature>
<keyword evidence="9" id="KW-1185">Reference proteome</keyword>
<sequence>MAKKGGWVTFPFIIAANMGVTFAYGGMVFNLMVYLIQDFNIKKINAAQIFTVVNGCIQTFPLLGAIIADSFLGCYSVIWISSIILSLGTLFLVIIASFSKLKPMKCVKGSDPNLCGTPSSFQLGILYTSLALVAFGVGVKRYNIGPMGASQLNTRKQQTRFFNWYVFTMYLFIGISTISIGYVGGKFGWAWGFAISGAVNILGLAVYLSGTRFYRRSKPQGGSPFVALVRVVVVAIRKRKLSLSEKMEDYCQEPGIDQDIITIPSTFFRFFNRAALKLEGETTPEGLIRNPWRLCTVKEVEDLKSLIKLLPLWSSAILVNVPLIIQYSSTLLQALTMDHHLGSHFQIPPSSINIFVFIGTCSTIFLLDRFILPMWEKLNRRPMTLLQRVAIGHVVDIVCMIVSALVEIKRLNVVKLHNLENKNDSVVPMSVFWLVPGLVLSGIGEGFHIPGNFAFNYQEFPAGLKSTSNGIVGLAIGLAFYIGTALIEYVKKGTNWMPDNINKGRLDNVFWLVGIIGGINFGYFLVCSYLYEYRKVEEEEISGDEDFK</sequence>
<dbReference type="InterPro" id="IPR000109">
    <property type="entry name" value="POT_fam"/>
</dbReference>
<reference evidence="8" key="1">
    <citation type="submission" date="2023-03" db="EMBL/GenBank/DDBJ databases">
        <authorList>
            <person name="Julca I."/>
        </authorList>
    </citation>
    <scope>NUCLEOTIDE SEQUENCE</scope>
</reference>
<evidence type="ECO:0000256" key="3">
    <source>
        <dbReference type="ARBA" id="ARBA00022692"/>
    </source>
</evidence>
<evidence type="ECO:0000256" key="4">
    <source>
        <dbReference type="ARBA" id="ARBA00022989"/>
    </source>
</evidence>
<dbReference type="AlphaFoldDB" id="A0AAV1DEW7"/>
<dbReference type="PROSITE" id="PS01022">
    <property type="entry name" value="PTR2_1"/>
    <property type="match status" value="1"/>
</dbReference>
<dbReference type="InterPro" id="IPR018456">
    <property type="entry name" value="PTR2_symporter_CS"/>
</dbReference>
<feature type="transmembrane region" description="Helical" evidence="7">
    <location>
        <begin position="347"/>
        <end position="367"/>
    </location>
</feature>
<accession>A0AAV1DEW7</accession>
<feature type="transmembrane region" description="Helical" evidence="7">
    <location>
        <begin position="388"/>
        <end position="406"/>
    </location>
</feature>
<evidence type="ECO:0000256" key="7">
    <source>
        <dbReference type="SAM" id="Phobius"/>
    </source>
</evidence>
<feature type="transmembrane region" description="Helical" evidence="7">
    <location>
        <begin position="470"/>
        <end position="489"/>
    </location>
</feature>
<feature type="transmembrane region" description="Helical" evidence="7">
    <location>
        <begin position="119"/>
        <end position="140"/>
    </location>
</feature>
<comment type="subcellular location">
    <subcellularLocation>
        <location evidence="1">Membrane</location>
        <topology evidence="1">Multi-pass membrane protein</topology>
    </subcellularLocation>
</comment>
<feature type="transmembrane region" description="Helical" evidence="7">
    <location>
        <begin position="509"/>
        <end position="531"/>
    </location>
</feature>
<dbReference type="Proteomes" id="UP001161247">
    <property type="component" value="Chromosome 5"/>
</dbReference>
<dbReference type="InterPro" id="IPR036259">
    <property type="entry name" value="MFS_trans_sf"/>
</dbReference>
<keyword evidence="4 7" id="KW-1133">Transmembrane helix</keyword>
<evidence type="ECO:0000256" key="6">
    <source>
        <dbReference type="ARBA" id="ARBA00044504"/>
    </source>
</evidence>
<comment type="similarity">
    <text evidence="6">Belongs to the major facilitator superfamily. Phosphate:H(+) symporter (TC 2.A.1.9) family.</text>
</comment>
<dbReference type="GO" id="GO:0006857">
    <property type="term" value="P:oligopeptide transport"/>
    <property type="evidence" value="ECO:0007669"/>
    <property type="project" value="InterPro"/>
</dbReference>
<dbReference type="Gene3D" id="1.20.1250.20">
    <property type="entry name" value="MFS general substrate transporter like domains"/>
    <property type="match status" value="1"/>
</dbReference>
<comment type="similarity">
    <text evidence="2">Belongs to the major facilitator superfamily. Proton-dependent oligopeptide transporter (POT/PTR) (TC 2.A.17) family.</text>
</comment>
<dbReference type="SUPFAM" id="SSF103473">
    <property type="entry name" value="MFS general substrate transporter"/>
    <property type="match status" value="1"/>
</dbReference>
<feature type="transmembrane region" description="Helical" evidence="7">
    <location>
        <begin position="75"/>
        <end position="99"/>
    </location>
</feature>
<feature type="transmembrane region" description="Helical" evidence="7">
    <location>
        <begin position="426"/>
        <end position="449"/>
    </location>
</feature>
<name>A0AAV1DEW7_OLDCO</name>
<feature type="transmembrane region" description="Helical" evidence="7">
    <location>
        <begin position="161"/>
        <end position="183"/>
    </location>
</feature>
<dbReference type="Pfam" id="PF00854">
    <property type="entry name" value="PTR2"/>
    <property type="match status" value="1"/>
</dbReference>
<gene>
    <name evidence="8" type="ORF">OLC1_LOCUS13965</name>
</gene>
<keyword evidence="5 7" id="KW-0472">Membrane</keyword>
<evidence type="ECO:0000313" key="8">
    <source>
        <dbReference type="EMBL" id="CAI9105222.1"/>
    </source>
</evidence>
<evidence type="ECO:0000256" key="5">
    <source>
        <dbReference type="ARBA" id="ARBA00023136"/>
    </source>
</evidence>
<protein>
    <submittedName>
        <fullName evidence="8">OLC1v1004095C1</fullName>
    </submittedName>
</protein>
<feature type="transmembrane region" description="Helical" evidence="7">
    <location>
        <begin position="189"/>
        <end position="208"/>
    </location>
</feature>
<feature type="transmembrane region" description="Helical" evidence="7">
    <location>
        <begin position="306"/>
        <end position="327"/>
    </location>
</feature>
<keyword evidence="3 7" id="KW-0812">Transmembrane</keyword>
<evidence type="ECO:0000313" key="9">
    <source>
        <dbReference type="Proteomes" id="UP001161247"/>
    </source>
</evidence>
<dbReference type="PANTHER" id="PTHR11654">
    <property type="entry name" value="OLIGOPEPTIDE TRANSPORTER-RELATED"/>
    <property type="match status" value="1"/>
</dbReference>
<feature type="transmembrane region" description="Helical" evidence="7">
    <location>
        <begin position="12"/>
        <end position="36"/>
    </location>
</feature>
<dbReference type="GO" id="GO:0016020">
    <property type="term" value="C:membrane"/>
    <property type="evidence" value="ECO:0007669"/>
    <property type="project" value="UniProtKB-SubCell"/>
</dbReference>
<evidence type="ECO:0000256" key="1">
    <source>
        <dbReference type="ARBA" id="ARBA00004141"/>
    </source>
</evidence>
<organism evidence="8 9">
    <name type="scientific">Oldenlandia corymbosa var. corymbosa</name>
    <dbReference type="NCBI Taxonomy" id="529605"/>
    <lineage>
        <taxon>Eukaryota</taxon>
        <taxon>Viridiplantae</taxon>
        <taxon>Streptophyta</taxon>
        <taxon>Embryophyta</taxon>
        <taxon>Tracheophyta</taxon>
        <taxon>Spermatophyta</taxon>
        <taxon>Magnoliopsida</taxon>
        <taxon>eudicotyledons</taxon>
        <taxon>Gunneridae</taxon>
        <taxon>Pentapetalae</taxon>
        <taxon>asterids</taxon>
        <taxon>lamiids</taxon>
        <taxon>Gentianales</taxon>
        <taxon>Rubiaceae</taxon>
        <taxon>Rubioideae</taxon>
        <taxon>Spermacoceae</taxon>
        <taxon>Hedyotis-Oldenlandia complex</taxon>
        <taxon>Oldenlandia</taxon>
    </lineage>
</organism>
<dbReference type="GO" id="GO:0022857">
    <property type="term" value="F:transmembrane transporter activity"/>
    <property type="evidence" value="ECO:0007669"/>
    <property type="project" value="InterPro"/>
</dbReference>
<proteinExistence type="inferred from homology"/>